<evidence type="ECO:0000313" key="3">
    <source>
        <dbReference type="Proteomes" id="UP000326924"/>
    </source>
</evidence>
<protein>
    <submittedName>
        <fullName evidence="2">Uncharacterized protein</fullName>
    </submittedName>
</protein>
<feature type="compositionally biased region" description="Low complexity" evidence="1">
    <location>
        <begin position="224"/>
        <end position="249"/>
    </location>
</feature>
<proteinExistence type="predicted"/>
<organism evidence="2 3">
    <name type="scientific">Sphaerosporella brunnea</name>
    <dbReference type="NCBI Taxonomy" id="1250544"/>
    <lineage>
        <taxon>Eukaryota</taxon>
        <taxon>Fungi</taxon>
        <taxon>Dikarya</taxon>
        <taxon>Ascomycota</taxon>
        <taxon>Pezizomycotina</taxon>
        <taxon>Pezizomycetes</taxon>
        <taxon>Pezizales</taxon>
        <taxon>Pyronemataceae</taxon>
        <taxon>Sphaerosporella</taxon>
    </lineage>
</organism>
<evidence type="ECO:0000313" key="2">
    <source>
        <dbReference type="EMBL" id="KAA8912643.1"/>
    </source>
</evidence>
<dbReference type="AlphaFoldDB" id="A0A5J5F745"/>
<keyword evidence="3" id="KW-1185">Reference proteome</keyword>
<dbReference type="InParanoid" id="A0A5J5F745"/>
<accession>A0A5J5F745</accession>
<reference evidence="2 3" key="1">
    <citation type="submission" date="2019-09" db="EMBL/GenBank/DDBJ databases">
        <title>Draft genome of the ectomycorrhizal ascomycete Sphaerosporella brunnea.</title>
        <authorList>
            <consortium name="DOE Joint Genome Institute"/>
            <person name="Benucci G.M."/>
            <person name="Marozzi G."/>
            <person name="Antonielli L."/>
            <person name="Sanchez S."/>
            <person name="Marco P."/>
            <person name="Wang X."/>
            <person name="Falini L.B."/>
            <person name="Barry K."/>
            <person name="Haridas S."/>
            <person name="Lipzen A."/>
            <person name="Labutti K."/>
            <person name="Grigoriev I.V."/>
            <person name="Murat C."/>
            <person name="Martin F."/>
            <person name="Albertini E."/>
            <person name="Donnini D."/>
            <person name="Bonito G."/>
        </authorList>
    </citation>
    <scope>NUCLEOTIDE SEQUENCE [LARGE SCALE GENOMIC DNA]</scope>
    <source>
        <strain evidence="2 3">Sb_GMNB300</strain>
    </source>
</reference>
<feature type="region of interest" description="Disordered" evidence="1">
    <location>
        <begin position="223"/>
        <end position="249"/>
    </location>
</feature>
<dbReference type="EMBL" id="VXIS01000021">
    <property type="protein sequence ID" value="KAA8912643.1"/>
    <property type="molecule type" value="Genomic_DNA"/>
</dbReference>
<evidence type="ECO:0000256" key="1">
    <source>
        <dbReference type="SAM" id="MobiDB-lite"/>
    </source>
</evidence>
<gene>
    <name evidence="2" type="ORF">FN846DRAFT_903398</name>
</gene>
<name>A0A5J5F745_9PEZI</name>
<dbReference type="Proteomes" id="UP000326924">
    <property type="component" value="Unassembled WGS sequence"/>
</dbReference>
<comment type="caution">
    <text evidence="2">The sequence shown here is derived from an EMBL/GenBank/DDBJ whole genome shotgun (WGS) entry which is preliminary data.</text>
</comment>
<sequence length="272" mass="29323">MGKYTYKYLAEELGLGSAELEKLSVELEDHFQANEVCLSNRGNHTKLSKALAGRLIASKALTSDKWFKKVLKLGDRLGFNTAESGVPELHSLHLLLKKKMEEKLQVRPKRVITPMNKLASEQEWLASTTLRDAAAQVMSAAEICQERQLIKHRTDGARREKEATNLRYDAAKAEQEVIAVNLAMSKKLAALKLVATEKEAAAAKFKLAREKLLYDWVVAGGSGSASPTPSASSAVSASSTSSAPSAESASSTVSIASSRPSWVPVHAGPGYG</sequence>